<dbReference type="GO" id="GO:0008270">
    <property type="term" value="F:zinc ion binding"/>
    <property type="evidence" value="ECO:0007669"/>
    <property type="project" value="UniProtKB-KW"/>
</dbReference>
<keyword evidence="6" id="KW-1185">Reference proteome</keyword>
<accession>A0AAV9HBJ3</accession>
<evidence type="ECO:0000256" key="2">
    <source>
        <dbReference type="SAM" id="MobiDB-lite"/>
    </source>
</evidence>
<dbReference type="Proteomes" id="UP001321749">
    <property type="component" value="Unassembled WGS sequence"/>
</dbReference>
<feature type="signal peptide" evidence="3">
    <location>
        <begin position="1"/>
        <end position="25"/>
    </location>
</feature>
<feature type="compositionally biased region" description="Polar residues" evidence="2">
    <location>
        <begin position="266"/>
        <end position="291"/>
    </location>
</feature>
<dbReference type="AlphaFoldDB" id="A0AAV9HBJ3"/>
<dbReference type="PROSITE" id="PS50157">
    <property type="entry name" value="ZINC_FINGER_C2H2_2"/>
    <property type="match status" value="1"/>
</dbReference>
<reference evidence="5" key="2">
    <citation type="submission" date="2023-06" db="EMBL/GenBank/DDBJ databases">
        <authorList>
            <consortium name="Lawrence Berkeley National Laboratory"/>
            <person name="Mondo S.J."/>
            <person name="Hensen N."/>
            <person name="Bonometti L."/>
            <person name="Westerberg I."/>
            <person name="Brannstrom I.O."/>
            <person name="Guillou S."/>
            <person name="Cros-Aarteil S."/>
            <person name="Calhoun S."/>
            <person name="Haridas S."/>
            <person name="Kuo A."/>
            <person name="Pangilinan J."/>
            <person name="Riley R."/>
            <person name="Labutti K."/>
            <person name="Andreopoulos B."/>
            <person name="Lipzen A."/>
            <person name="Chen C."/>
            <person name="Yanf M."/>
            <person name="Daum C."/>
            <person name="Ng V."/>
            <person name="Clum A."/>
            <person name="Steindorff A."/>
            <person name="Ohm R."/>
            <person name="Martin F."/>
            <person name="Silar P."/>
            <person name="Natvig D."/>
            <person name="Lalanne C."/>
            <person name="Gautier V."/>
            <person name="Ament-Velasquez S.L."/>
            <person name="Kruys A."/>
            <person name="Hutchinson M.I."/>
            <person name="Powell A.J."/>
            <person name="Barry K."/>
            <person name="Miller A.N."/>
            <person name="Grigoriev I.V."/>
            <person name="Debuchy R."/>
            <person name="Gladieux P."/>
            <person name="Thoren M.H."/>
            <person name="Johannesson H."/>
        </authorList>
    </citation>
    <scope>NUCLEOTIDE SEQUENCE</scope>
    <source>
        <strain evidence="5">PSN324</strain>
    </source>
</reference>
<keyword evidence="1" id="KW-0863">Zinc-finger</keyword>
<gene>
    <name evidence="5" type="ORF">QBC42DRAFT_290842</name>
</gene>
<evidence type="ECO:0000313" key="5">
    <source>
        <dbReference type="EMBL" id="KAK4458162.1"/>
    </source>
</evidence>
<protein>
    <recommendedName>
        <fullName evidence="4">C2H2-type domain-containing protein</fullName>
    </recommendedName>
</protein>
<keyword evidence="3" id="KW-0732">Signal</keyword>
<dbReference type="SMART" id="SM00355">
    <property type="entry name" value="ZnF_C2H2"/>
    <property type="match status" value="2"/>
</dbReference>
<name>A0AAV9HBJ3_9PEZI</name>
<reference evidence="5" key="1">
    <citation type="journal article" date="2023" name="Mol. Phylogenet. Evol.">
        <title>Genome-scale phylogeny and comparative genomics of the fungal order Sordariales.</title>
        <authorList>
            <person name="Hensen N."/>
            <person name="Bonometti L."/>
            <person name="Westerberg I."/>
            <person name="Brannstrom I.O."/>
            <person name="Guillou S."/>
            <person name="Cros-Aarteil S."/>
            <person name="Calhoun S."/>
            <person name="Haridas S."/>
            <person name="Kuo A."/>
            <person name="Mondo S."/>
            <person name="Pangilinan J."/>
            <person name="Riley R."/>
            <person name="LaButti K."/>
            <person name="Andreopoulos B."/>
            <person name="Lipzen A."/>
            <person name="Chen C."/>
            <person name="Yan M."/>
            <person name="Daum C."/>
            <person name="Ng V."/>
            <person name="Clum A."/>
            <person name="Steindorff A."/>
            <person name="Ohm R.A."/>
            <person name="Martin F."/>
            <person name="Silar P."/>
            <person name="Natvig D.O."/>
            <person name="Lalanne C."/>
            <person name="Gautier V."/>
            <person name="Ament-Velasquez S.L."/>
            <person name="Kruys A."/>
            <person name="Hutchinson M.I."/>
            <person name="Powell A.J."/>
            <person name="Barry K."/>
            <person name="Miller A.N."/>
            <person name="Grigoriev I.V."/>
            <person name="Debuchy R."/>
            <person name="Gladieux P."/>
            <person name="Hiltunen Thoren M."/>
            <person name="Johannesson H."/>
        </authorList>
    </citation>
    <scope>NUCLEOTIDE SEQUENCE</scope>
    <source>
        <strain evidence="5">PSN324</strain>
    </source>
</reference>
<organism evidence="5 6">
    <name type="scientific">Cladorrhinum samala</name>
    <dbReference type="NCBI Taxonomy" id="585594"/>
    <lineage>
        <taxon>Eukaryota</taxon>
        <taxon>Fungi</taxon>
        <taxon>Dikarya</taxon>
        <taxon>Ascomycota</taxon>
        <taxon>Pezizomycotina</taxon>
        <taxon>Sordariomycetes</taxon>
        <taxon>Sordariomycetidae</taxon>
        <taxon>Sordariales</taxon>
        <taxon>Podosporaceae</taxon>
        <taxon>Cladorrhinum</taxon>
    </lineage>
</organism>
<evidence type="ECO:0000259" key="4">
    <source>
        <dbReference type="PROSITE" id="PS50157"/>
    </source>
</evidence>
<feature type="region of interest" description="Disordered" evidence="2">
    <location>
        <begin position="350"/>
        <end position="379"/>
    </location>
</feature>
<comment type="caution">
    <text evidence="5">The sequence shown here is derived from an EMBL/GenBank/DDBJ whole genome shotgun (WGS) entry which is preliminary data.</text>
</comment>
<feature type="domain" description="C2H2-type" evidence="4">
    <location>
        <begin position="198"/>
        <end position="226"/>
    </location>
</feature>
<proteinExistence type="predicted"/>
<evidence type="ECO:0000256" key="3">
    <source>
        <dbReference type="SAM" id="SignalP"/>
    </source>
</evidence>
<feature type="chain" id="PRO_5043866325" description="C2H2-type domain-containing protein" evidence="3">
    <location>
        <begin position="26"/>
        <end position="379"/>
    </location>
</feature>
<dbReference type="Gene3D" id="3.30.160.60">
    <property type="entry name" value="Classic Zinc Finger"/>
    <property type="match status" value="1"/>
</dbReference>
<dbReference type="PROSITE" id="PS00028">
    <property type="entry name" value="ZINC_FINGER_C2H2_1"/>
    <property type="match status" value="1"/>
</dbReference>
<dbReference type="CDD" id="cd14686">
    <property type="entry name" value="bZIP"/>
    <property type="match status" value="1"/>
</dbReference>
<dbReference type="EMBL" id="MU865080">
    <property type="protein sequence ID" value="KAK4458162.1"/>
    <property type="molecule type" value="Genomic_DNA"/>
</dbReference>
<evidence type="ECO:0000256" key="1">
    <source>
        <dbReference type="PROSITE-ProRule" id="PRU00042"/>
    </source>
</evidence>
<sequence>MPWTIWPALVVLWGVCWMFYSLSEAGLYRADEESPSLDFSGPGFNQWLDPPIAEADANLPRPPDVPGPSHAFLPPSPEEINWGDEIFADSESHNALSIHTGDDPNAFQFPSFLASSTIGQTHSNGAQGFSNFVPQAGGTEARRFEMTVDQMQPAPEPQAHTYTTATAHIGSPPADQPLRQVSLEAITVASPETRDTNFKCTHCPAVLANSFTLQRHVKENHAASVKLFPCPHPRCTRSTGGSMPAFKRIHHLNRHLEICKHKPKNAGSSTSASQPQALVNSRSQRPQNSQAALAESRKRGSCSVSSGNEQLIDGLRRRHKARAEALEARKREWELEYEREKAKLDRLAASIRDLEEEEQEEDEREDGGEVNKLNGADFD</sequence>
<keyword evidence="1" id="KW-0479">Metal-binding</keyword>
<feature type="compositionally biased region" description="Acidic residues" evidence="2">
    <location>
        <begin position="354"/>
        <end position="368"/>
    </location>
</feature>
<keyword evidence="1" id="KW-0862">Zinc</keyword>
<evidence type="ECO:0000313" key="6">
    <source>
        <dbReference type="Proteomes" id="UP001321749"/>
    </source>
</evidence>
<feature type="region of interest" description="Disordered" evidence="2">
    <location>
        <begin position="262"/>
        <end position="308"/>
    </location>
</feature>
<dbReference type="InterPro" id="IPR013087">
    <property type="entry name" value="Znf_C2H2_type"/>
</dbReference>